<gene>
    <name evidence="1" type="ORF">CVT63_06305</name>
</gene>
<name>A0A2N3G4X2_9ACTN</name>
<protein>
    <submittedName>
        <fullName evidence="1">Uncharacterized protein</fullName>
    </submittedName>
</protein>
<sequence>MGASLDKDSMTQRIRPQIHKFIATAKALRDGTTKYFSITRLTSLKNLCKDPDVAAQFVAFLAENTFQKMQASPCPEYTQPADWSRYQEIAGKAVQVIKQYLEEPNTVHLSALREVYREAEAVQVYTGKEIWGHPIRTIHSRDVLVIEDALRCITEPMNA</sequence>
<evidence type="ECO:0000313" key="2">
    <source>
        <dbReference type="Proteomes" id="UP000233654"/>
    </source>
</evidence>
<feature type="non-terminal residue" evidence="1">
    <location>
        <position position="159"/>
    </location>
</feature>
<dbReference type="AlphaFoldDB" id="A0A2N3G4X2"/>
<dbReference type="Proteomes" id="UP000233654">
    <property type="component" value="Unassembled WGS sequence"/>
</dbReference>
<dbReference type="EMBL" id="PHEX01000056">
    <property type="protein sequence ID" value="PKQ27769.1"/>
    <property type="molecule type" value="Genomic_DNA"/>
</dbReference>
<organism evidence="1 2">
    <name type="scientific">Candidatus Anoxymicrobium japonicum</name>
    <dbReference type="NCBI Taxonomy" id="2013648"/>
    <lineage>
        <taxon>Bacteria</taxon>
        <taxon>Bacillati</taxon>
        <taxon>Actinomycetota</taxon>
        <taxon>Candidatus Geothermincolia</taxon>
        <taxon>Candidatus Geothermincolales</taxon>
        <taxon>Candidatus Anoxymicrobiaceae</taxon>
        <taxon>Candidatus Anoxymicrobium</taxon>
    </lineage>
</organism>
<accession>A0A2N3G4X2</accession>
<reference evidence="1 2" key="1">
    <citation type="journal article" date="2017" name="ISME J.">
        <title>Potential for microbial H2 and metal transformations associated with novel bacteria and archaea in deep terrestrial subsurface sediments.</title>
        <authorList>
            <person name="Hernsdorf A.W."/>
            <person name="Amano Y."/>
            <person name="Miyakawa K."/>
            <person name="Ise K."/>
            <person name="Suzuki Y."/>
            <person name="Anantharaman K."/>
            <person name="Probst A."/>
            <person name="Burstein D."/>
            <person name="Thomas B.C."/>
            <person name="Banfield J.F."/>
        </authorList>
    </citation>
    <scope>NUCLEOTIDE SEQUENCE [LARGE SCALE GENOMIC DNA]</scope>
    <source>
        <strain evidence="1">HGW-Actinobacteria-3</strain>
    </source>
</reference>
<evidence type="ECO:0000313" key="1">
    <source>
        <dbReference type="EMBL" id="PKQ27769.1"/>
    </source>
</evidence>
<comment type="caution">
    <text evidence="1">The sequence shown here is derived from an EMBL/GenBank/DDBJ whole genome shotgun (WGS) entry which is preliminary data.</text>
</comment>
<proteinExistence type="predicted"/>